<feature type="domain" description="Peptidase M14" evidence="4">
    <location>
        <begin position="1"/>
        <end position="118"/>
    </location>
</feature>
<evidence type="ECO:0000313" key="6">
    <source>
        <dbReference type="Proteomes" id="UP001057375"/>
    </source>
</evidence>
<evidence type="ECO:0000256" key="2">
    <source>
        <dbReference type="ARBA" id="ARBA00005988"/>
    </source>
</evidence>
<dbReference type="Proteomes" id="UP001057375">
    <property type="component" value="Unassembled WGS sequence"/>
</dbReference>
<dbReference type="PROSITE" id="PS52035">
    <property type="entry name" value="PEPTIDASE_M14"/>
    <property type="match status" value="1"/>
</dbReference>
<name>A0ABQ5JU65_9EUKA</name>
<dbReference type="EMBL" id="BQXS01011840">
    <property type="protein sequence ID" value="GKT17337.1"/>
    <property type="molecule type" value="Genomic_DNA"/>
</dbReference>
<comment type="similarity">
    <text evidence="2 3">Belongs to the peptidase M14 family.</text>
</comment>
<sequence>MLQRFLTRLESVSLPHLSRSTLCLSVMKRKVDLLTITDPSTPISMRKSIVYISGRVHPGETPSSFVVHGFLDFILSALPQAQLLRKRCIFKVLIPRSSHLCVVSTKTVNSIGKKYKSI</sequence>
<dbReference type="PANTHER" id="PTHR12756">
    <property type="entry name" value="CYTOSOLIC CARBOXYPEPTIDASE"/>
    <property type="match status" value="1"/>
</dbReference>
<protein>
    <recommendedName>
        <fullName evidence="4">Peptidase M14 domain-containing protein</fullName>
    </recommendedName>
</protein>
<comment type="caution">
    <text evidence="5">The sequence shown here is derived from an EMBL/GenBank/DDBJ whole genome shotgun (WGS) entry which is preliminary data.</text>
</comment>
<dbReference type="PANTHER" id="PTHR12756:SF11">
    <property type="entry name" value="CYTOSOLIC CARBOXYPEPTIDASE 1"/>
    <property type="match status" value="1"/>
</dbReference>
<dbReference type="Gene3D" id="3.40.630.10">
    <property type="entry name" value="Zn peptidases"/>
    <property type="match status" value="1"/>
</dbReference>
<organism evidence="5 6">
    <name type="scientific">Aduncisulcus paluster</name>
    <dbReference type="NCBI Taxonomy" id="2918883"/>
    <lineage>
        <taxon>Eukaryota</taxon>
        <taxon>Metamonada</taxon>
        <taxon>Carpediemonas-like organisms</taxon>
        <taxon>Aduncisulcus</taxon>
    </lineage>
</organism>
<gene>
    <name evidence="5" type="ORF">ADUPG1_011084</name>
</gene>
<evidence type="ECO:0000256" key="1">
    <source>
        <dbReference type="ARBA" id="ARBA00001947"/>
    </source>
</evidence>
<evidence type="ECO:0000256" key="3">
    <source>
        <dbReference type="PROSITE-ProRule" id="PRU01379"/>
    </source>
</evidence>
<comment type="cofactor">
    <cofactor evidence="1">
        <name>Zn(2+)</name>
        <dbReference type="ChEBI" id="CHEBI:29105"/>
    </cofactor>
</comment>
<reference evidence="5" key="1">
    <citation type="submission" date="2022-03" db="EMBL/GenBank/DDBJ databases">
        <title>Draft genome sequence of Aduncisulcus paluster, a free-living microaerophilic Fornicata.</title>
        <authorList>
            <person name="Yuyama I."/>
            <person name="Kume K."/>
            <person name="Tamura T."/>
            <person name="Inagaki Y."/>
            <person name="Hashimoto T."/>
        </authorList>
    </citation>
    <scope>NUCLEOTIDE SEQUENCE</scope>
    <source>
        <strain evidence="5">NY0171</strain>
    </source>
</reference>
<feature type="non-terminal residue" evidence="5">
    <location>
        <position position="118"/>
    </location>
</feature>
<accession>A0ABQ5JU65</accession>
<dbReference type="InterPro" id="IPR050821">
    <property type="entry name" value="Cytosolic_carboxypeptidase"/>
</dbReference>
<dbReference type="SUPFAM" id="SSF53187">
    <property type="entry name" value="Zn-dependent exopeptidases"/>
    <property type="match status" value="1"/>
</dbReference>
<evidence type="ECO:0000313" key="5">
    <source>
        <dbReference type="EMBL" id="GKT17337.1"/>
    </source>
</evidence>
<proteinExistence type="inferred from homology"/>
<evidence type="ECO:0000259" key="4">
    <source>
        <dbReference type="PROSITE" id="PS52035"/>
    </source>
</evidence>
<keyword evidence="6" id="KW-1185">Reference proteome</keyword>
<dbReference type="InterPro" id="IPR000834">
    <property type="entry name" value="Peptidase_M14"/>
</dbReference>
<comment type="caution">
    <text evidence="3">Lacks conserved residue(s) required for the propagation of feature annotation.</text>
</comment>